<gene>
    <name evidence="1" type="ORF">MN04_00037</name>
</gene>
<evidence type="ECO:0000313" key="1">
    <source>
        <dbReference type="EMBL" id="QIN95829.1"/>
    </source>
</evidence>
<sequence length="97" mass="10920">MKTYQEFIKESTDLYSINKAAMADISSDIKRAFGSGDVDKAQQITITVNGKPVSIAFNTVKKKYYINLGDDIHFTKYKTFSGLTKDKVVSKIKEITK</sequence>
<protein>
    <submittedName>
        <fullName evidence="1">Uncharacterized protein</fullName>
    </submittedName>
</protein>
<dbReference type="EMBL" id="MT129654">
    <property type="protein sequence ID" value="QIN95829.1"/>
    <property type="molecule type" value="Genomic_DNA"/>
</dbReference>
<organism evidence="1 2">
    <name type="scientific">Escherichia phage MN04</name>
    <dbReference type="NCBI Taxonomy" id="2711184"/>
    <lineage>
        <taxon>Viruses</taxon>
        <taxon>Duplodnaviria</taxon>
        <taxon>Heunggongvirae</taxon>
        <taxon>Uroviricota</taxon>
        <taxon>Caudoviricetes</taxon>
        <taxon>Pantevenvirales</taxon>
        <taxon>Straboviridae</taxon>
        <taxon>Tevenvirinae</taxon>
        <taxon>Dhakavirus</taxon>
        <taxon>Dhakavirus JS98</taxon>
    </lineage>
</organism>
<evidence type="ECO:0000313" key="2">
    <source>
        <dbReference type="Proteomes" id="UP000664932"/>
    </source>
</evidence>
<accession>A0A858I4Y7</accession>
<name>A0A858I4Y7_9CAUD</name>
<dbReference type="Proteomes" id="UP000664932">
    <property type="component" value="Segment"/>
</dbReference>
<reference evidence="1" key="1">
    <citation type="submission" date="2020-02" db="EMBL/GenBank/DDBJ databases">
        <authorList>
            <person name="Naser I.B."/>
            <person name="Shishir T.A."/>
        </authorList>
    </citation>
    <scope>NUCLEOTIDE SEQUENCE</scope>
</reference>
<proteinExistence type="predicted"/>